<dbReference type="AlphaFoldDB" id="A0A6A5W2W2"/>
<dbReference type="SUPFAM" id="SSF103473">
    <property type="entry name" value="MFS general substrate transporter"/>
    <property type="match status" value="1"/>
</dbReference>
<accession>A0A6A5W2W2</accession>
<gene>
    <name evidence="7" type="ORF">P154DRAFT_526318</name>
</gene>
<feature type="transmembrane region" description="Helical" evidence="6">
    <location>
        <begin position="340"/>
        <end position="360"/>
    </location>
</feature>
<dbReference type="PANTHER" id="PTHR11654">
    <property type="entry name" value="OLIGOPEPTIDE TRANSPORTER-RELATED"/>
    <property type="match status" value="1"/>
</dbReference>
<feature type="transmembrane region" description="Helical" evidence="6">
    <location>
        <begin position="431"/>
        <end position="451"/>
    </location>
</feature>
<dbReference type="GO" id="GO:0022857">
    <property type="term" value="F:transmembrane transporter activity"/>
    <property type="evidence" value="ECO:0007669"/>
    <property type="project" value="InterPro"/>
</dbReference>
<evidence type="ECO:0000256" key="6">
    <source>
        <dbReference type="SAM" id="Phobius"/>
    </source>
</evidence>
<feature type="transmembrane region" description="Helical" evidence="6">
    <location>
        <begin position="457"/>
        <end position="476"/>
    </location>
</feature>
<sequence>MAGAAERFSYYAVTAPWQNYMAIHRNDKALPGALGLGQSKATAIYNAYFFFSYLTPLPFAIVSDLYLGRAKTLLISLGFYFAGCVVLFATSLPVALDRGAGLPGLAVAMVLIGLGVGGVKATFSPYLGDQYAEKGENVVERKGQRVRANRTMTLQLIFNIFYWFTNLGALSSVASTFLEKKVDFWAAYLLAVVSLAISIVMFVGWQKQLVNVEPQGSTFLKTVKLLPSVTKGKFGDSGSLRAHGVTASSQDGSSSGTPDTVILEIRRGLLACRVIFSFVIFYLCFNQIYNNLISQAGQMRLDGVPNDLIQVLNGVACILLGPLIQASYSYLSRYQIRVGPILRITWSFVFMGAGMAYSAGLQQLIYNTGPCFDFPLKCATSDGGRIPNNISVWVQTPVYFLLAVAEILGFVSASEYAYSKSPRDMRTVVQALTQFTAAIGSGLGMALSPVSKDPYLMIMYACLAAAAVVSAALFWWKFGKFDAIDEELNNLELEKEGPRRDTAAGNRSDGG</sequence>
<reference evidence="7" key="1">
    <citation type="journal article" date="2020" name="Stud. Mycol.">
        <title>101 Dothideomycetes genomes: a test case for predicting lifestyles and emergence of pathogens.</title>
        <authorList>
            <person name="Haridas S."/>
            <person name="Albert R."/>
            <person name="Binder M."/>
            <person name="Bloem J."/>
            <person name="Labutti K."/>
            <person name="Salamov A."/>
            <person name="Andreopoulos B."/>
            <person name="Baker S."/>
            <person name="Barry K."/>
            <person name="Bills G."/>
            <person name="Bluhm B."/>
            <person name="Cannon C."/>
            <person name="Castanera R."/>
            <person name="Culley D."/>
            <person name="Daum C."/>
            <person name="Ezra D."/>
            <person name="Gonzalez J."/>
            <person name="Henrissat B."/>
            <person name="Kuo A."/>
            <person name="Liang C."/>
            <person name="Lipzen A."/>
            <person name="Lutzoni F."/>
            <person name="Magnuson J."/>
            <person name="Mondo S."/>
            <person name="Nolan M."/>
            <person name="Ohm R."/>
            <person name="Pangilinan J."/>
            <person name="Park H.-J."/>
            <person name="Ramirez L."/>
            <person name="Alfaro M."/>
            <person name="Sun H."/>
            <person name="Tritt A."/>
            <person name="Yoshinaga Y."/>
            <person name="Zwiers L.-H."/>
            <person name="Turgeon B."/>
            <person name="Goodwin S."/>
            <person name="Spatafora J."/>
            <person name="Crous P."/>
            <person name="Grigoriev I."/>
        </authorList>
    </citation>
    <scope>NUCLEOTIDE SEQUENCE</scope>
    <source>
        <strain evidence="7">CBS 123094</strain>
    </source>
</reference>
<evidence type="ECO:0000256" key="1">
    <source>
        <dbReference type="ARBA" id="ARBA00004141"/>
    </source>
</evidence>
<name>A0A6A5W2W2_9PLEO</name>
<evidence type="ECO:0000313" key="8">
    <source>
        <dbReference type="Proteomes" id="UP000799779"/>
    </source>
</evidence>
<keyword evidence="4 6" id="KW-1133">Transmembrane helix</keyword>
<evidence type="ECO:0000313" key="7">
    <source>
        <dbReference type="EMBL" id="KAF1995388.1"/>
    </source>
</evidence>
<protein>
    <submittedName>
        <fullName evidence="7">Uncharacterized protein</fullName>
    </submittedName>
</protein>
<dbReference type="InterPro" id="IPR036259">
    <property type="entry name" value="MFS_trans_sf"/>
</dbReference>
<feature type="transmembrane region" description="Helical" evidence="6">
    <location>
        <begin position="184"/>
        <end position="205"/>
    </location>
</feature>
<comment type="similarity">
    <text evidence="2">Belongs to the major facilitator superfamily. Proton-dependent oligopeptide transporter (POT/PTR) (TC 2.A.17) family.</text>
</comment>
<proteinExistence type="inferred from homology"/>
<feature type="transmembrane region" description="Helical" evidence="6">
    <location>
        <begin position="47"/>
        <end position="67"/>
    </location>
</feature>
<evidence type="ECO:0000256" key="5">
    <source>
        <dbReference type="ARBA" id="ARBA00023136"/>
    </source>
</evidence>
<dbReference type="Pfam" id="PF00854">
    <property type="entry name" value="PTR2"/>
    <property type="match status" value="1"/>
</dbReference>
<evidence type="ECO:0000256" key="3">
    <source>
        <dbReference type="ARBA" id="ARBA00022692"/>
    </source>
</evidence>
<feature type="transmembrane region" description="Helical" evidence="6">
    <location>
        <begin position="309"/>
        <end position="328"/>
    </location>
</feature>
<feature type="transmembrane region" description="Helical" evidence="6">
    <location>
        <begin position="156"/>
        <end position="178"/>
    </location>
</feature>
<organism evidence="7 8">
    <name type="scientific">Amniculicola lignicola CBS 123094</name>
    <dbReference type="NCBI Taxonomy" id="1392246"/>
    <lineage>
        <taxon>Eukaryota</taxon>
        <taxon>Fungi</taxon>
        <taxon>Dikarya</taxon>
        <taxon>Ascomycota</taxon>
        <taxon>Pezizomycotina</taxon>
        <taxon>Dothideomycetes</taxon>
        <taxon>Pleosporomycetidae</taxon>
        <taxon>Pleosporales</taxon>
        <taxon>Amniculicolaceae</taxon>
        <taxon>Amniculicola</taxon>
    </lineage>
</organism>
<comment type="subcellular location">
    <subcellularLocation>
        <location evidence="1">Membrane</location>
        <topology evidence="1">Multi-pass membrane protein</topology>
    </subcellularLocation>
</comment>
<dbReference type="Gene3D" id="1.20.1250.20">
    <property type="entry name" value="MFS general substrate transporter like domains"/>
    <property type="match status" value="1"/>
</dbReference>
<dbReference type="EMBL" id="ML977639">
    <property type="protein sequence ID" value="KAF1995388.1"/>
    <property type="molecule type" value="Genomic_DNA"/>
</dbReference>
<keyword evidence="3 6" id="KW-0812">Transmembrane</keyword>
<dbReference type="OrthoDB" id="8904098at2759"/>
<keyword evidence="5 6" id="KW-0472">Membrane</keyword>
<evidence type="ECO:0000256" key="4">
    <source>
        <dbReference type="ARBA" id="ARBA00022989"/>
    </source>
</evidence>
<keyword evidence="8" id="KW-1185">Reference proteome</keyword>
<dbReference type="Proteomes" id="UP000799779">
    <property type="component" value="Unassembled WGS sequence"/>
</dbReference>
<feature type="transmembrane region" description="Helical" evidence="6">
    <location>
        <begin position="270"/>
        <end position="289"/>
    </location>
</feature>
<dbReference type="InterPro" id="IPR000109">
    <property type="entry name" value="POT_fam"/>
</dbReference>
<feature type="transmembrane region" description="Helical" evidence="6">
    <location>
        <begin position="398"/>
        <end position="419"/>
    </location>
</feature>
<feature type="transmembrane region" description="Helical" evidence="6">
    <location>
        <begin position="102"/>
        <end position="123"/>
    </location>
</feature>
<evidence type="ECO:0000256" key="2">
    <source>
        <dbReference type="ARBA" id="ARBA00005982"/>
    </source>
</evidence>
<dbReference type="GO" id="GO:0016020">
    <property type="term" value="C:membrane"/>
    <property type="evidence" value="ECO:0007669"/>
    <property type="project" value="UniProtKB-SubCell"/>
</dbReference>
<feature type="transmembrane region" description="Helical" evidence="6">
    <location>
        <begin position="74"/>
        <end position="96"/>
    </location>
</feature>